<evidence type="ECO:0000313" key="5">
    <source>
        <dbReference type="Proteomes" id="UP000622653"/>
    </source>
</evidence>
<evidence type="ECO:0000313" key="4">
    <source>
        <dbReference type="EMBL" id="MBF4500471.1"/>
    </source>
</evidence>
<feature type="transmembrane region" description="Helical" evidence="1">
    <location>
        <begin position="186"/>
        <end position="212"/>
    </location>
</feature>
<dbReference type="PANTHER" id="PTHR37810">
    <property type="entry name" value="IMMUNITY PROTEIN SDPI"/>
    <property type="match status" value="1"/>
</dbReference>
<keyword evidence="5" id="KW-1185">Reference proteome</keyword>
<sequence length="364" mass="42105">MIDLLFFFTFIPIYIIQMAMPHIQRKTRVFGVSIPEPFIDDDQLRTFKWDYTKSVAVIQLIVILATFFILRPLSEMAQSIGVMIGLTVYLIVSLLLYIRFYVRTKQYKEAQRWTTQVEVVRVSAFETKFKERGAFPHFLFIPPLLITAVLIGWIISIYPQLPETIPTHWNIQGEPDAWSDKSIGSVFMLSFVLIGMQVMMYAIAYGIFNSAIQVKAQQSDMSLQRELEVRKLNASLLGFINIITVLFIGSLDVVSFWNILRQDETLGGASSTIVYMVAIFGSLAYYMRRMYTLNAQFKEEGTPFSEPDQDKYWKGGLFYFNKDDHNVFVEKNVGVGWTINFARPAAWFFILFILFTSLLPLFFL</sequence>
<keyword evidence="1" id="KW-0472">Membrane</keyword>
<feature type="transmembrane region" description="Helical" evidence="1">
    <location>
        <begin position="6"/>
        <end position="23"/>
    </location>
</feature>
<dbReference type="Pfam" id="PF19124">
    <property type="entry name" value="DUF5808"/>
    <property type="match status" value="1"/>
</dbReference>
<dbReference type="AlphaFoldDB" id="A0A8J7KDU6"/>
<feature type="transmembrane region" description="Helical" evidence="1">
    <location>
        <begin position="345"/>
        <end position="363"/>
    </location>
</feature>
<dbReference type="PANTHER" id="PTHR37810:SF9">
    <property type="entry name" value="MEMBRANE PROTEIN"/>
    <property type="match status" value="1"/>
</dbReference>
<dbReference type="EMBL" id="JADKPV010000001">
    <property type="protein sequence ID" value="MBF4500471.1"/>
    <property type="molecule type" value="Genomic_DNA"/>
</dbReference>
<feature type="transmembrane region" description="Helical" evidence="1">
    <location>
        <begin position="55"/>
        <end position="74"/>
    </location>
</feature>
<evidence type="ECO:0000259" key="2">
    <source>
        <dbReference type="Pfam" id="PF07853"/>
    </source>
</evidence>
<feature type="transmembrane region" description="Helical" evidence="1">
    <location>
        <begin position="232"/>
        <end position="260"/>
    </location>
</feature>
<reference evidence="4" key="1">
    <citation type="submission" date="2020-11" db="EMBL/GenBank/DDBJ databases">
        <title>Multidrug resistant novel bacterium Savagea serpentis sp. nov., isolated from the scats of a vine snake (Ahaetulla nasuta).</title>
        <authorList>
            <person name="Venkata Ramana V."/>
            <person name="Vikas Patil S."/>
            <person name="Yogita Lugani V."/>
        </authorList>
    </citation>
    <scope>NUCLEOTIDE SEQUENCE</scope>
    <source>
        <strain evidence="4">SN6</strain>
    </source>
</reference>
<dbReference type="InterPro" id="IPR043831">
    <property type="entry name" value="DUF5808"/>
</dbReference>
<feature type="domain" description="DUF5808" evidence="3">
    <location>
        <begin position="322"/>
        <end position="347"/>
    </location>
</feature>
<feature type="transmembrane region" description="Helical" evidence="1">
    <location>
        <begin position="266"/>
        <end position="286"/>
    </location>
</feature>
<keyword evidence="1" id="KW-1133">Transmembrane helix</keyword>
<dbReference type="Pfam" id="PF07853">
    <property type="entry name" value="DUF1648"/>
    <property type="match status" value="1"/>
</dbReference>
<comment type="caution">
    <text evidence="4">The sequence shown here is derived from an EMBL/GenBank/DDBJ whole genome shotgun (WGS) entry which is preliminary data.</text>
</comment>
<dbReference type="GO" id="GO:0009636">
    <property type="term" value="P:response to toxic substance"/>
    <property type="evidence" value="ECO:0007669"/>
    <property type="project" value="TreeGrafter"/>
</dbReference>
<feature type="transmembrane region" description="Helical" evidence="1">
    <location>
        <begin position="138"/>
        <end position="158"/>
    </location>
</feature>
<dbReference type="RefSeq" id="WP_194561910.1">
    <property type="nucleotide sequence ID" value="NZ_JADKPV010000001.1"/>
</dbReference>
<name>A0A8J7KDU6_9BACL</name>
<feature type="transmembrane region" description="Helical" evidence="1">
    <location>
        <begin position="80"/>
        <end position="102"/>
    </location>
</feature>
<accession>A0A8J7KDU6</accession>
<dbReference type="InterPro" id="IPR012867">
    <property type="entry name" value="DUF1648"/>
</dbReference>
<dbReference type="Proteomes" id="UP000622653">
    <property type="component" value="Unassembled WGS sequence"/>
</dbReference>
<protein>
    <submittedName>
        <fullName evidence="4">DUF1648 domain-containing protein</fullName>
    </submittedName>
</protein>
<gene>
    <name evidence="4" type="ORF">IRY55_03760</name>
</gene>
<evidence type="ECO:0000256" key="1">
    <source>
        <dbReference type="SAM" id="Phobius"/>
    </source>
</evidence>
<evidence type="ECO:0000259" key="3">
    <source>
        <dbReference type="Pfam" id="PF19124"/>
    </source>
</evidence>
<keyword evidence="1" id="KW-0812">Transmembrane</keyword>
<organism evidence="4 5">
    <name type="scientific">Savagea serpentis</name>
    <dbReference type="NCBI Taxonomy" id="2785297"/>
    <lineage>
        <taxon>Bacteria</taxon>
        <taxon>Bacillati</taxon>
        <taxon>Bacillota</taxon>
        <taxon>Bacilli</taxon>
        <taxon>Bacillales</taxon>
        <taxon>Caryophanaceae</taxon>
        <taxon>Savagea</taxon>
    </lineage>
</organism>
<feature type="domain" description="DUF1648" evidence="2">
    <location>
        <begin position="146"/>
        <end position="193"/>
    </location>
</feature>
<proteinExistence type="predicted"/>